<comment type="caution">
    <text evidence="1">The sequence shown here is derived from an EMBL/GenBank/DDBJ whole genome shotgun (WGS) entry which is preliminary data.</text>
</comment>
<sequence length="352" mass="39911">MNILFDVNHPAHVHFFKHPIWELEELGHNCLVTSREKDVTVELLDEYDLDHQPLTSQGSGLVSLATEWAIRGAKMVNVARKFSPDVIVSRPNPVAVHTASLFRCPVILFSDSDVSSAGSVVQQAVQKTSYPFADLICTPKSLNWDFGESHCRLNGYFELSYLHPDRFEPKPELLSAHGIDPESRFFVLRFISWEAYHDEDQSGLSRSTKQRMVEYLSDLGDVYITSESELPGEFEQYRLPLPPSVIHHALYYADLYVGDSQTMATEAAILGTPTVRSNSFAGDDDMSNFIELEETYKLMYSTPNENDALDRIMELAADEDAPREWSERRANLIEETSDITEDIVSAILERVR</sequence>
<dbReference type="Proteomes" id="UP001595846">
    <property type="component" value="Unassembled WGS sequence"/>
</dbReference>
<dbReference type="PANTHER" id="PTHR39662:SF1">
    <property type="entry name" value="DUF354 DOMAIN-CONTAINING PROTEIN"/>
    <property type="match status" value="1"/>
</dbReference>
<dbReference type="PANTHER" id="PTHR39662">
    <property type="entry name" value="DUF354 DOMAIN-CONTAINING PROTEIN-RELATED"/>
    <property type="match status" value="1"/>
</dbReference>
<reference evidence="1 2" key="1">
    <citation type="journal article" date="2019" name="Int. J. Syst. Evol. Microbiol.">
        <title>The Global Catalogue of Microorganisms (GCM) 10K type strain sequencing project: providing services to taxonomists for standard genome sequencing and annotation.</title>
        <authorList>
            <consortium name="The Broad Institute Genomics Platform"/>
            <consortium name="The Broad Institute Genome Sequencing Center for Infectious Disease"/>
            <person name="Wu L."/>
            <person name="Ma J."/>
        </authorList>
    </citation>
    <scope>NUCLEOTIDE SEQUENCE [LARGE SCALE GENOMIC DNA]</scope>
    <source>
        <strain evidence="1 2">IBRC-M 10256</strain>
    </source>
</reference>
<dbReference type="PIRSF" id="PIRSF005357">
    <property type="entry name" value="UCP005357"/>
    <property type="match status" value="1"/>
</dbReference>
<dbReference type="EMBL" id="JBHSAQ010000010">
    <property type="protein sequence ID" value="MFC3959090.1"/>
    <property type="molecule type" value="Genomic_DNA"/>
</dbReference>
<dbReference type="AlphaFoldDB" id="A0ABD5NQU7"/>
<organism evidence="1 2">
    <name type="scientific">Halovivax cerinus</name>
    <dbReference type="NCBI Taxonomy" id="1487865"/>
    <lineage>
        <taxon>Archaea</taxon>
        <taxon>Methanobacteriati</taxon>
        <taxon>Methanobacteriota</taxon>
        <taxon>Stenosarchaea group</taxon>
        <taxon>Halobacteria</taxon>
        <taxon>Halobacteriales</taxon>
        <taxon>Natrialbaceae</taxon>
        <taxon>Halovivax</taxon>
    </lineage>
</organism>
<gene>
    <name evidence="1" type="ORF">ACFOUR_12020</name>
</gene>
<dbReference type="GeneID" id="73902642"/>
<dbReference type="InterPro" id="IPR007152">
    <property type="entry name" value="DUF354"/>
</dbReference>
<dbReference type="RefSeq" id="WP_256533512.1">
    <property type="nucleotide sequence ID" value="NZ_CP101824.1"/>
</dbReference>
<proteinExistence type="predicted"/>
<name>A0ABD5NQU7_9EURY</name>
<accession>A0ABD5NQU7</accession>
<protein>
    <submittedName>
        <fullName evidence="1">DUF354 domain-containing protein</fullName>
    </submittedName>
</protein>
<evidence type="ECO:0000313" key="1">
    <source>
        <dbReference type="EMBL" id="MFC3959090.1"/>
    </source>
</evidence>
<dbReference type="SUPFAM" id="SSF53756">
    <property type="entry name" value="UDP-Glycosyltransferase/glycogen phosphorylase"/>
    <property type="match status" value="1"/>
</dbReference>
<dbReference type="Pfam" id="PF04007">
    <property type="entry name" value="DUF354"/>
    <property type="match status" value="1"/>
</dbReference>
<evidence type="ECO:0000313" key="2">
    <source>
        <dbReference type="Proteomes" id="UP001595846"/>
    </source>
</evidence>
<keyword evidence="2" id="KW-1185">Reference proteome</keyword>